<organism evidence="2 3">
    <name type="scientific">Oceanibacterium hippocampi</name>
    <dbReference type="NCBI Taxonomy" id="745714"/>
    <lineage>
        <taxon>Bacteria</taxon>
        <taxon>Pseudomonadati</taxon>
        <taxon>Pseudomonadota</taxon>
        <taxon>Alphaproteobacteria</taxon>
        <taxon>Sneathiellales</taxon>
        <taxon>Sneathiellaceae</taxon>
        <taxon>Oceanibacterium</taxon>
    </lineage>
</organism>
<gene>
    <name evidence="2" type="ORF">OCH7691_01075</name>
</gene>
<sequence>MRLAPSNGLRYGPRMATPGAYRHGDRRSIRRPDNARAITALIALFALLLGSLLPTLAFALSATEGATTALICTGQGLVRIDLATGEPVEPAGGADLGVDLGPAPGHCILCLAPGVAAPGSPAALTAQAIRYPALALPHPDMAPRLGPAADTALPAPPRAPPGRG</sequence>
<name>A0A1Y5S3W6_9PROT</name>
<proteinExistence type="predicted"/>
<protein>
    <recommendedName>
        <fullName evidence="4">DUF2946 domain-containing protein</fullName>
    </recommendedName>
</protein>
<evidence type="ECO:0000313" key="2">
    <source>
        <dbReference type="EMBL" id="SLN30619.1"/>
    </source>
</evidence>
<evidence type="ECO:0000256" key="1">
    <source>
        <dbReference type="SAM" id="MobiDB-lite"/>
    </source>
</evidence>
<dbReference type="RefSeq" id="WP_085882337.1">
    <property type="nucleotide sequence ID" value="NZ_FWFR01000001.1"/>
</dbReference>
<dbReference type="EMBL" id="FWFR01000001">
    <property type="protein sequence ID" value="SLN30619.1"/>
    <property type="molecule type" value="Genomic_DNA"/>
</dbReference>
<keyword evidence="3" id="KW-1185">Reference proteome</keyword>
<evidence type="ECO:0008006" key="4">
    <source>
        <dbReference type="Google" id="ProtNLM"/>
    </source>
</evidence>
<feature type="compositionally biased region" description="Pro residues" evidence="1">
    <location>
        <begin position="154"/>
        <end position="164"/>
    </location>
</feature>
<feature type="region of interest" description="Disordered" evidence="1">
    <location>
        <begin position="145"/>
        <end position="164"/>
    </location>
</feature>
<dbReference type="Proteomes" id="UP000193200">
    <property type="component" value="Unassembled WGS sequence"/>
</dbReference>
<reference evidence="2 3" key="1">
    <citation type="submission" date="2017-03" db="EMBL/GenBank/DDBJ databases">
        <authorList>
            <person name="Afonso C.L."/>
            <person name="Miller P.J."/>
            <person name="Scott M.A."/>
            <person name="Spackman E."/>
            <person name="Goraichik I."/>
            <person name="Dimitrov K.M."/>
            <person name="Suarez D.L."/>
            <person name="Swayne D.E."/>
        </authorList>
    </citation>
    <scope>NUCLEOTIDE SEQUENCE [LARGE SCALE GENOMIC DNA]</scope>
    <source>
        <strain evidence="2 3">CECT 7691</strain>
    </source>
</reference>
<dbReference type="AlphaFoldDB" id="A0A1Y5S3W6"/>
<feature type="region of interest" description="Disordered" evidence="1">
    <location>
        <begin position="1"/>
        <end position="28"/>
    </location>
</feature>
<evidence type="ECO:0000313" key="3">
    <source>
        <dbReference type="Proteomes" id="UP000193200"/>
    </source>
</evidence>
<accession>A0A1Y5S3W6</accession>
<dbReference type="InParanoid" id="A0A1Y5S3W6"/>